<sequence length="81" mass="9182">MTSDSSAELLLSDFAARAHLRFYLFFFGEIEKLILSRFACHPCDSLDYPTNVRTPADLSFSPLMPQHRATYGSARDDSIHL</sequence>
<keyword evidence="2" id="KW-1185">Reference proteome</keyword>
<reference evidence="2" key="1">
    <citation type="journal article" date="2017" name="Nat. Ecol. Evol.">
        <title>Genome expansion and lineage-specific genetic innovations in the forest pathogenic fungi Armillaria.</title>
        <authorList>
            <person name="Sipos G."/>
            <person name="Prasanna A.N."/>
            <person name="Walter M.C."/>
            <person name="O'Connor E."/>
            <person name="Balint B."/>
            <person name="Krizsan K."/>
            <person name="Kiss B."/>
            <person name="Hess J."/>
            <person name="Varga T."/>
            <person name="Slot J."/>
            <person name="Riley R."/>
            <person name="Boka B."/>
            <person name="Rigling D."/>
            <person name="Barry K."/>
            <person name="Lee J."/>
            <person name="Mihaltcheva S."/>
            <person name="LaButti K."/>
            <person name="Lipzen A."/>
            <person name="Waldron R."/>
            <person name="Moloney N.M."/>
            <person name="Sperisen C."/>
            <person name="Kredics L."/>
            <person name="Vagvoelgyi C."/>
            <person name="Patrignani A."/>
            <person name="Fitzpatrick D."/>
            <person name="Nagy I."/>
            <person name="Doyle S."/>
            <person name="Anderson J.B."/>
            <person name="Grigoriev I.V."/>
            <person name="Gueldener U."/>
            <person name="Muensterkoetter M."/>
            <person name="Nagy L.G."/>
        </authorList>
    </citation>
    <scope>NUCLEOTIDE SEQUENCE [LARGE SCALE GENOMIC DNA]</scope>
    <source>
        <strain evidence="2">C18/9</strain>
    </source>
</reference>
<protein>
    <submittedName>
        <fullName evidence="1">Uncharacterized protein</fullName>
    </submittedName>
</protein>
<dbReference type="EMBL" id="FUEG01000014">
    <property type="protein sequence ID" value="SJL11468.1"/>
    <property type="molecule type" value="Genomic_DNA"/>
</dbReference>
<proteinExistence type="predicted"/>
<dbReference type="Proteomes" id="UP000219338">
    <property type="component" value="Unassembled WGS sequence"/>
</dbReference>
<name>A0A284RRW6_ARMOS</name>
<evidence type="ECO:0000313" key="1">
    <source>
        <dbReference type="EMBL" id="SJL11468.1"/>
    </source>
</evidence>
<accession>A0A284RRW6</accession>
<evidence type="ECO:0000313" key="2">
    <source>
        <dbReference type="Proteomes" id="UP000219338"/>
    </source>
</evidence>
<dbReference type="AlphaFoldDB" id="A0A284RRW6"/>
<organism evidence="1 2">
    <name type="scientific">Armillaria ostoyae</name>
    <name type="common">Armillaria root rot fungus</name>
    <dbReference type="NCBI Taxonomy" id="47428"/>
    <lineage>
        <taxon>Eukaryota</taxon>
        <taxon>Fungi</taxon>
        <taxon>Dikarya</taxon>
        <taxon>Basidiomycota</taxon>
        <taxon>Agaricomycotina</taxon>
        <taxon>Agaricomycetes</taxon>
        <taxon>Agaricomycetidae</taxon>
        <taxon>Agaricales</taxon>
        <taxon>Marasmiineae</taxon>
        <taxon>Physalacriaceae</taxon>
        <taxon>Armillaria</taxon>
    </lineage>
</organism>
<gene>
    <name evidence="1" type="ORF">ARMOST_14872</name>
</gene>